<proteinExistence type="predicted"/>
<feature type="compositionally biased region" description="Polar residues" evidence="1">
    <location>
        <begin position="40"/>
        <end position="56"/>
    </location>
</feature>
<evidence type="ECO:0000256" key="2">
    <source>
        <dbReference type="SAM" id="Phobius"/>
    </source>
</evidence>
<gene>
    <name evidence="3" type="ORF">B0H67DRAFT_77854</name>
</gene>
<feature type="transmembrane region" description="Helical" evidence="2">
    <location>
        <begin position="6"/>
        <end position="23"/>
    </location>
</feature>
<keyword evidence="2" id="KW-1133">Transmembrane helix</keyword>
<evidence type="ECO:0000256" key="1">
    <source>
        <dbReference type="SAM" id="MobiDB-lite"/>
    </source>
</evidence>
<evidence type="ECO:0000313" key="4">
    <source>
        <dbReference type="Proteomes" id="UP001172102"/>
    </source>
</evidence>
<protein>
    <submittedName>
        <fullName evidence="3">Uncharacterized protein</fullName>
    </submittedName>
</protein>
<accession>A0AA40EAX7</accession>
<evidence type="ECO:0000313" key="3">
    <source>
        <dbReference type="EMBL" id="KAK0731542.1"/>
    </source>
</evidence>
<feature type="region of interest" description="Disordered" evidence="1">
    <location>
        <begin position="34"/>
        <end position="59"/>
    </location>
</feature>
<organism evidence="3 4">
    <name type="scientific">Lasiosphaeris hirsuta</name>
    <dbReference type="NCBI Taxonomy" id="260670"/>
    <lineage>
        <taxon>Eukaryota</taxon>
        <taxon>Fungi</taxon>
        <taxon>Dikarya</taxon>
        <taxon>Ascomycota</taxon>
        <taxon>Pezizomycotina</taxon>
        <taxon>Sordariomycetes</taxon>
        <taxon>Sordariomycetidae</taxon>
        <taxon>Sordariales</taxon>
        <taxon>Lasiosphaeriaceae</taxon>
        <taxon>Lasiosphaeris</taxon>
    </lineage>
</organism>
<dbReference type="Proteomes" id="UP001172102">
    <property type="component" value="Unassembled WGS sequence"/>
</dbReference>
<name>A0AA40EAX7_9PEZI</name>
<dbReference type="AlphaFoldDB" id="A0AA40EAX7"/>
<keyword evidence="2" id="KW-0812">Transmembrane</keyword>
<dbReference type="EMBL" id="JAUKUA010000001">
    <property type="protein sequence ID" value="KAK0731542.1"/>
    <property type="molecule type" value="Genomic_DNA"/>
</dbReference>
<keyword evidence="4" id="KW-1185">Reference proteome</keyword>
<keyword evidence="2" id="KW-0472">Membrane</keyword>
<feature type="transmembrane region" description="Helical" evidence="2">
    <location>
        <begin position="134"/>
        <end position="152"/>
    </location>
</feature>
<comment type="caution">
    <text evidence="3">The sequence shown here is derived from an EMBL/GenBank/DDBJ whole genome shotgun (WGS) entry which is preliminary data.</text>
</comment>
<sequence length="154" mass="17452">MSPNFFFPFFFFPFFFSFFFPSLQTTPPSYTVQAEARGYSSESQKSPPQAAHQTSRAKCDLSSHRASRCACWKVKGSPLVAEPRLRYVNQAESATMPEIPYLFWPSRLVASRAYHIGWLSTTSVAYAVRHNRRIAVLVASALPWLLTMMGVVDD</sequence>
<reference evidence="3" key="1">
    <citation type="submission" date="2023-06" db="EMBL/GenBank/DDBJ databases">
        <title>Genome-scale phylogeny and comparative genomics of the fungal order Sordariales.</title>
        <authorList>
            <consortium name="Lawrence Berkeley National Laboratory"/>
            <person name="Hensen N."/>
            <person name="Bonometti L."/>
            <person name="Westerberg I."/>
            <person name="Brannstrom I.O."/>
            <person name="Guillou S."/>
            <person name="Cros-Aarteil S."/>
            <person name="Calhoun S."/>
            <person name="Haridas S."/>
            <person name="Kuo A."/>
            <person name="Mondo S."/>
            <person name="Pangilinan J."/>
            <person name="Riley R."/>
            <person name="Labutti K."/>
            <person name="Andreopoulos B."/>
            <person name="Lipzen A."/>
            <person name="Chen C."/>
            <person name="Yanf M."/>
            <person name="Daum C."/>
            <person name="Ng V."/>
            <person name="Clum A."/>
            <person name="Steindorff A."/>
            <person name="Ohm R."/>
            <person name="Martin F."/>
            <person name="Silar P."/>
            <person name="Natvig D."/>
            <person name="Lalanne C."/>
            <person name="Gautier V."/>
            <person name="Ament-Velasquez S.L."/>
            <person name="Kruys A."/>
            <person name="Hutchinson M.I."/>
            <person name="Powell A.J."/>
            <person name="Barry K."/>
            <person name="Miller A.N."/>
            <person name="Grigoriev I.V."/>
            <person name="Debuchy R."/>
            <person name="Gladieux P."/>
            <person name="Thoren M.H."/>
            <person name="Johannesson H."/>
        </authorList>
    </citation>
    <scope>NUCLEOTIDE SEQUENCE</scope>
    <source>
        <strain evidence="3">SMH4607-1</strain>
    </source>
</reference>